<evidence type="ECO:0000313" key="3">
    <source>
        <dbReference type="Proteomes" id="UP001054902"/>
    </source>
</evidence>
<dbReference type="EMBL" id="BLLK01000020">
    <property type="protein sequence ID" value="GFH45249.1"/>
    <property type="molecule type" value="Genomic_DNA"/>
</dbReference>
<accession>A0AAD3CGJ9</accession>
<comment type="caution">
    <text evidence="2">The sequence shown here is derived from an EMBL/GenBank/DDBJ whole genome shotgun (WGS) entry which is preliminary data.</text>
</comment>
<feature type="compositionally biased region" description="Polar residues" evidence="1">
    <location>
        <begin position="147"/>
        <end position="165"/>
    </location>
</feature>
<feature type="compositionally biased region" description="Basic and acidic residues" evidence="1">
    <location>
        <begin position="221"/>
        <end position="233"/>
    </location>
</feature>
<keyword evidence="3" id="KW-1185">Reference proteome</keyword>
<dbReference type="Proteomes" id="UP001054902">
    <property type="component" value="Unassembled WGS sequence"/>
</dbReference>
<feature type="region of interest" description="Disordered" evidence="1">
    <location>
        <begin position="137"/>
        <end position="183"/>
    </location>
</feature>
<sequence>MEGLVPLFDFQVKEQGGFPPGSMVYICNHPDNQNLITSHGTVEKIWLKMYPATLLFYEVKEANGKNEKYQAEQLRFATGCKVRYKNDQIGSVLGLSNVASKNIQECHCWYSIEILDSQEVVHQVKPEDLSFYCEEVEEEGTREVHQGATTIGQTDENQDVAPTTAQRDETDDPSIEPIQEPENFPVNEVVASSHVSASVEGSQISMKEEDTFNSSAMNQRNESREANEADRSQARTQTNVNQSLGENKNHQILPKLSTSPAHQTTEDKGFETSHNADVESKSVGEIQQKRKAQDCLEPRVESPKRRSTNENDFKSPPTIPRNNIPRDSISSRSSTFPTSPARSNPRSSERIRHGYSQETDHSRTAHRANILASNTWWKHKPPKELGLHSWCVVNGEVLFWCGRCQNGMWTNHYTADHGLTRDRGYPEKQHLIVKYRKHSTEPSQVVDLFKRFGRIFYSDFPNDKDFGILSMSPHSVRQARDQLLNGSKNSRILQIRISTPHNQAHRNDIIFNLDHRYDMFRDFKAGLMDKNVECEGVPRSQWYNGPCCPKYHIVGKCIHGCPFVAEADHRDIKEESVRNLLEWCRTKFRHELESVRVENPNYKKALFAPFTNDVSRALRFNQHSLPVSSMCVFYNVVGRCNSSCFRKADHTKIHSDENIKRLYRWCEKSCNYVDDDKPVVNESYNKQLFSKFEPVYPNIMKAKPSGDLHDTCLRFHIEGKCNTSCSNRGDHITCSEEKMQALVEFCEKYNNIEVENKDYQTQIFKPYKSKIPAALRSVNTHNIPRSSQGDVKACIYYHVTGKCISSCVCAVDHKPCSTIKLKEILIWCRENIKVSNMKIFNPNHRKAAFDACNLDYLEKALRNSHEHAPVPKSSFGDFGSCIRYHAKGNCSSDCEVALDHRQIDDRKLEEIVEWCTSVLPKAGKVKVGGTGDHAIINAHYAKDKFIKFYRRIPQLQRKAKHPVPKSSFGDVSMCLGFHINGQCRKRCKSTIDHQELSDDQQDTLLKWCQECDGEL</sequence>
<proteinExistence type="predicted"/>
<dbReference type="AlphaFoldDB" id="A0AAD3CGJ9"/>
<feature type="compositionally biased region" description="Polar residues" evidence="1">
    <location>
        <begin position="234"/>
        <end position="246"/>
    </location>
</feature>
<evidence type="ECO:0000256" key="1">
    <source>
        <dbReference type="SAM" id="MobiDB-lite"/>
    </source>
</evidence>
<gene>
    <name evidence="2" type="ORF">CTEN210_01723</name>
</gene>
<evidence type="ECO:0000313" key="2">
    <source>
        <dbReference type="EMBL" id="GFH45249.1"/>
    </source>
</evidence>
<name>A0AAD3CGJ9_9STRA</name>
<protein>
    <submittedName>
        <fullName evidence="2">Uncharacterized protein</fullName>
    </submittedName>
</protein>
<feature type="region of interest" description="Disordered" evidence="1">
    <location>
        <begin position="195"/>
        <end position="365"/>
    </location>
</feature>
<feature type="compositionally biased region" description="Basic and acidic residues" evidence="1">
    <location>
        <begin position="264"/>
        <end position="313"/>
    </location>
</feature>
<reference evidence="2 3" key="1">
    <citation type="journal article" date="2021" name="Sci. Rep.">
        <title>The genome of the diatom Chaetoceros tenuissimus carries an ancient integrated fragment of an extant virus.</title>
        <authorList>
            <person name="Hongo Y."/>
            <person name="Kimura K."/>
            <person name="Takaki Y."/>
            <person name="Yoshida Y."/>
            <person name="Baba S."/>
            <person name="Kobayashi G."/>
            <person name="Nagasaki K."/>
            <person name="Hano T."/>
            <person name="Tomaru Y."/>
        </authorList>
    </citation>
    <scope>NUCLEOTIDE SEQUENCE [LARGE SCALE GENOMIC DNA]</scope>
    <source>
        <strain evidence="2 3">NIES-3715</strain>
    </source>
</reference>
<feature type="compositionally biased region" description="Low complexity" evidence="1">
    <location>
        <begin position="325"/>
        <end position="343"/>
    </location>
</feature>
<organism evidence="2 3">
    <name type="scientific">Chaetoceros tenuissimus</name>
    <dbReference type="NCBI Taxonomy" id="426638"/>
    <lineage>
        <taxon>Eukaryota</taxon>
        <taxon>Sar</taxon>
        <taxon>Stramenopiles</taxon>
        <taxon>Ochrophyta</taxon>
        <taxon>Bacillariophyta</taxon>
        <taxon>Coscinodiscophyceae</taxon>
        <taxon>Chaetocerotophycidae</taxon>
        <taxon>Chaetocerotales</taxon>
        <taxon>Chaetocerotaceae</taxon>
        <taxon>Chaetoceros</taxon>
    </lineage>
</organism>